<keyword evidence="1" id="KW-1133">Transmembrane helix</keyword>
<evidence type="ECO:0000256" key="1">
    <source>
        <dbReference type="SAM" id="Phobius"/>
    </source>
</evidence>
<feature type="transmembrane region" description="Helical" evidence="1">
    <location>
        <begin position="63"/>
        <end position="83"/>
    </location>
</feature>
<protein>
    <recommendedName>
        <fullName evidence="4">N-ATPase, AtpR subunit</fullName>
    </recommendedName>
</protein>
<keyword evidence="3" id="KW-1185">Reference proteome</keyword>
<dbReference type="AlphaFoldDB" id="A0A2S9XI86"/>
<evidence type="ECO:0000313" key="3">
    <source>
        <dbReference type="Proteomes" id="UP000237968"/>
    </source>
</evidence>
<reference evidence="2 3" key="1">
    <citation type="submission" date="2018-03" db="EMBL/GenBank/DDBJ databases">
        <title>Draft Genome Sequences of the Obligatory Marine Myxobacteria Enhygromyxa salina SWB005.</title>
        <authorList>
            <person name="Poehlein A."/>
            <person name="Moghaddam J.A."/>
            <person name="Harms H."/>
            <person name="Alanjari M."/>
            <person name="Koenig G.M."/>
            <person name="Daniel R."/>
            <person name="Schaeberle T.F."/>
        </authorList>
    </citation>
    <scope>NUCLEOTIDE SEQUENCE [LARGE SCALE GENOMIC DNA]</scope>
    <source>
        <strain evidence="2 3">SWB005</strain>
    </source>
</reference>
<dbReference type="RefSeq" id="WP_106394024.1">
    <property type="nucleotide sequence ID" value="NZ_PVNK01000207.1"/>
</dbReference>
<comment type="caution">
    <text evidence="2">The sequence shown here is derived from an EMBL/GenBank/DDBJ whole genome shotgun (WGS) entry which is preliminary data.</text>
</comment>
<dbReference type="EMBL" id="PVNK01000207">
    <property type="protein sequence ID" value="PRP92589.1"/>
    <property type="molecule type" value="Genomic_DNA"/>
</dbReference>
<accession>A0A2S9XI86</accession>
<proteinExistence type="predicted"/>
<gene>
    <name evidence="2" type="ORF">ENSA5_47700</name>
</gene>
<name>A0A2S9XI86_9BACT</name>
<dbReference type="Proteomes" id="UP000237968">
    <property type="component" value="Unassembled WGS sequence"/>
</dbReference>
<sequence>MDPLELVIGALVGAALAGVHAWAVYRAAARVVDARRADALLAFPVRVVAPAAGLFALALSSPAALTGGVLAFAIGQVLARARLTRARD</sequence>
<keyword evidence="1" id="KW-0472">Membrane</keyword>
<organism evidence="2 3">
    <name type="scientific">Enhygromyxa salina</name>
    <dbReference type="NCBI Taxonomy" id="215803"/>
    <lineage>
        <taxon>Bacteria</taxon>
        <taxon>Pseudomonadati</taxon>
        <taxon>Myxococcota</taxon>
        <taxon>Polyangia</taxon>
        <taxon>Nannocystales</taxon>
        <taxon>Nannocystaceae</taxon>
        <taxon>Enhygromyxa</taxon>
    </lineage>
</organism>
<evidence type="ECO:0008006" key="4">
    <source>
        <dbReference type="Google" id="ProtNLM"/>
    </source>
</evidence>
<feature type="transmembrane region" description="Helical" evidence="1">
    <location>
        <begin position="6"/>
        <end position="25"/>
    </location>
</feature>
<keyword evidence="1" id="KW-0812">Transmembrane</keyword>
<evidence type="ECO:0000313" key="2">
    <source>
        <dbReference type="EMBL" id="PRP92589.1"/>
    </source>
</evidence>